<evidence type="ECO:0000259" key="2">
    <source>
        <dbReference type="PROSITE" id="PS51782"/>
    </source>
</evidence>
<dbReference type="SMART" id="SM00257">
    <property type="entry name" value="LysM"/>
    <property type="match status" value="1"/>
</dbReference>
<sequence>MTADNLPFLRFTLEESIWFQKGQEVAELYSISLDPNVTIQESDEYVVIRGTLDLSGEYKINLSSGESEIKHYSQGYYPKTMQSVEDSGNGTQEFNHRFPVDISIPYNRVESVDDIGVNIQTFDYTLIERNCLKLQADLLVTGIYGEQPQIPQREEMKQEEYEIEIVQESSSQSTEEQQVSSQSRYEFDQESSSQHYDKVEQEVNAEAREEKQQESSSHSSAEVEVESSVESSEEAVADRKMEPLNREIPESTESPTEDELYKPFYVEARKQPDEESSTTVFEPKKGPVLKRDQEDCPTETVAKKAEMEEVRSVEAADPVVFQQTTEPVYEESGEEESAVEAEQKQEKKYHHLLDLVRKPAPQEAEPVETPRSKSYKKNKQESKEETKEKHVSLTDFFGRKQEEELVKMKVCIVQQGDTLDILAERYDVSVQSLMNSNMLEPTMDIYEGQVLYIPKVTIYKH</sequence>
<evidence type="ECO:0000256" key="1">
    <source>
        <dbReference type="SAM" id="MobiDB-lite"/>
    </source>
</evidence>
<keyword evidence="4" id="KW-1185">Reference proteome</keyword>
<dbReference type="CDD" id="cd00118">
    <property type="entry name" value="LysM"/>
    <property type="match status" value="1"/>
</dbReference>
<gene>
    <name evidence="3" type="ORF">I6J18_19050</name>
</gene>
<dbReference type="RefSeq" id="WP_051387784.1">
    <property type="nucleotide sequence ID" value="NZ_CP068053.1"/>
</dbReference>
<dbReference type="InterPro" id="IPR036779">
    <property type="entry name" value="LysM_dom_sf"/>
</dbReference>
<feature type="compositionally biased region" description="Acidic residues" evidence="1">
    <location>
        <begin position="223"/>
        <end position="235"/>
    </location>
</feature>
<organism evidence="3 4">
    <name type="scientific">Peribacillus psychrosaccharolyticus</name>
    <name type="common">Bacillus psychrosaccharolyticus</name>
    <dbReference type="NCBI Taxonomy" id="1407"/>
    <lineage>
        <taxon>Bacteria</taxon>
        <taxon>Bacillati</taxon>
        <taxon>Bacillota</taxon>
        <taxon>Bacilli</taxon>
        <taxon>Bacillales</taxon>
        <taxon>Bacillaceae</taxon>
        <taxon>Peribacillus</taxon>
    </lineage>
</organism>
<feature type="compositionally biased region" description="Basic and acidic residues" evidence="1">
    <location>
        <begin position="301"/>
        <end position="314"/>
    </location>
</feature>
<name>A0A974RZP6_PERPY</name>
<feature type="compositionally biased region" description="Basic and acidic residues" evidence="1">
    <location>
        <begin position="341"/>
        <end position="357"/>
    </location>
</feature>
<proteinExistence type="predicted"/>
<dbReference type="Gene3D" id="3.10.350.10">
    <property type="entry name" value="LysM domain"/>
    <property type="match status" value="1"/>
</dbReference>
<feature type="domain" description="LysM" evidence="2">
    <location>
        <begin position="409"/>
        <end position="453"/>
    </location>
</feature>
<feature type="compositionally biased region" description="Basic and acidic residues" evidence="1">
    <location>
        <begin position="378"/>
        <end position="389"/>
    </location>
</feature>
<dbReference type="Proteomes" id="UP000595254">
    <property type="component" value="Chromosome"/>
</dbReference>
<dbReference type="PROSITE" id="PS51782">
    <property type="entry name" value="LYSM"/>
    <property type="match status" value="1"/>
</dbReference>
<accession>A0A974RZP6</accession>
<feature type="region of interest" description="Disordered" evidence="1">
    <location>
        <begin position="166"/>
        <end position="389"/>
    </location>
</feature>
<feature type="compositionally biased region" description="Basic and acidic residues" evidence="1">
    <location>
        <begin position="195"/>
        <end position="213"/>
    </location>
</feature>
<evidence type="ECO:0000313" key="3">
    <source>
        <dbReference type="EMBL" id="QQS99663.1"/>
    </source>
</evidence>
<protein>
    <submittedName>
        <fullName evidence="3">LysM peptidoglycan-binding domain-containing protein</fullName>
    </submittedName>
</protein>
<dbReference type="KEGG" id="ppsr:I6J18_19050"/>
<evidence type="ECO:0000313" key="4">
    <source>
        <dbReference type="Proteomes" id="UP000595254"/>
    </source>
</evidence>
<reference evidence="3 4" key="1">
    <citation type="submission" date="2021-01" db="EMBL/GenBank/DDBJ databases">
        <title>FDA dAtabase for Regulatory Grade micrObial Sequences (FDA-ARGOS): Supporting development and validation of Infectious Disease Dx tests.</title>
        <authorList>
            <person name="Nelson B."/>
            <person name="Plummer A."/>
            <person name="Tallon L."/>
            <person name="Sadzewicz L."/>
            <person name="Zhao X."/>
            <person name="Boylan J."/>
            <person name="Ott S."/>
            <person name="Bowen H."/>
            <person name="Vavikolanu K."/>
            <person name="Mehta A."/>
            <person name="Aluvathingal J."/>
            <person name="Nadendla S."/>
            <person name="Myers T."/>
            <person name="Yan Y."/>
            <person name="Sichtig H."/>
        </authorList>
    </citation>
    <scope>NUCLEOTIDE SEQUENCE [LARGE SCALE GENOMIC DNA]</scope>
    <source>
        <strain evidence="3 4">FDAARGOS_1161</strain>
    </source>
</reference>
<feature type="compositionally biased region" description="Basic and acidic residues" evidence="1">
    <location>
        <begin position="236"/>
        <end position="249"/>
    </location>
</feature>
<dbReference type="InterPro" id="IPR048862">
    <property type="entry name" value="SPOCS_spoVID_N"/>
</dbReference>
<feature type="compositionally biased region" description="Basic and acidic residues" evidence="1">
    <location>
        <begin position="282"/>
        <end position="294"/>
    </location>
</feature>
<dbReference type="EMBL" id="CP068053">
    <property type="protein sequence ID" value="QQS99663.1"/>
    <property type="molecule type" value="Genomic_DNA"/>
</dbReference>
<dbReference type="Pfam" id="PF01476">
    <property type="entry name" value="LysM"/>
    <property type="match status" value="1"/>
</dbReference>
<feature type="compositionally biased region" description="Low complexity" evidence="1">
    <location>
        <begin position="166"/>
        <end position="183"/>
    </location>
</feature>
<dbReference type="InterPro" id="IPR018392">
    <property type="entry name" value="LysM"/>
</dbReference>
<dbReference type="SUPFAM" id="SSF54106">
    <property type="entry name" value="LysM domain"/>
    <property type="match status" value="1"/>
</dbReference>
<dbReference type="AlphaFoldDB" id="A0A974RZP6"/>
<dbReference type="Pfam" id="PF20918">
    <property type="entry name" value="SPOCS_spoVID-N"/>
    <property type="match status" value="1"/>
</dbReference>
<feature type="compositionally biased region" description="Acidic residues" evidence="1">
    <location>
        <begin position="328"/>
        <end position="339"/>
    </location>
</feature>